<protein>
    <submittedName>
        <fullName evidence="4">Uncharacterized protein</fullName>
    </submittedName>
</protein>
<dbReference type="STRING" id="348802.A0A0D2ELD9"/>
<dbReference type="Pfam" id="PF26335">
    <property type="entry name" value="ARB_00930_C"/>
    <property type="match status" value="1"/>
</dbReference>
<reference evidence="4 5" key="1">
    <citation type="submission" date="2015-01" db="EMBL/GenBank/DDBJ databases">
        <title>The Genome Sequence of Exophiala xenobiotica CBS118157.</title>
        <authorList>
            <consortium name="The Broad Institute Genomics Platform"/>
            <person name="Cuomo C."/>
            <person name="de Hoog S."/>
            <person name="Gorbushina A."/>
            <person name="Stielow B."/>
            <person name="Teixiera M."/>
            <person name="Abouelleil A."/>
            <person name="Chapman S.B."/>
            <person name="Priest M."/>
            <person name="Young S.K."/>
            <person name="Wortman J."/>
            <person name="Nusbaum C."/>
            <person name="Birren B."/>
        </authorList>
    </citation>
    <scope>NUCLEOTIDE SEQUENCE [LARGE SCALE GENOMIC DNA]</scope>
    <source>
        <strain evidence="4 5">CBS 118157</strain>
    </source>
</reference>
<dbReference type="HOGENOM" id="CLU_019706_0_0_1"/>
<feature type="chain" id="PRO_5002252358" evidence="1">
    <location>
        <begin position="37"/>
        <end position="599"/>
    </location>
</feature>
<evidence type="ECO:0000259" key="3">
    <source>
        <dbReference type="Pfam" id="PF26335"/>
    </source>
</evidence>
<dbReference type="InterPro" id="IPR058664">
    <property type="entry name" value="ARB_00930-like_C"/>
</dbReference>
<keyword evidence="5" id="KW-1185">Reference proteome</keyword>
<evidence type="ECO:0000256" key="1">
    <source>
        <dbReference type="SAM" id="SignalP"/>
    </source>
</evidence>
<accession>A0A0D2ELD9</accession>
<sequence length="599" mass="65449">MHSNHLFRCKSYLTMQFLNFACFFIPLLTTCVKCHATELTHCGLLGPVYPLPNKWTDTHAIRDAQSTFTRLMGDAIRNGTTPWGPVDAVNTTISIGVFSTQSDTLLAKYQYTGSSPEIKKRLTGSKLDTDTLYRLGSVTKMLTVYTILAKLGSKYWSEPVTSFIPELTGLTVRNSVYNFNWSEVTLGSLAGQISGIPRDYSLSDISDVPGITTIGFPPLNTSEITACGQPGLEPCSVAESLRLILEQHPVTAPWQTPTYSNEAYQLLAMAYENITGEAFTDAFKTALVEPLQLRRTFWKSPRNDSNTMRVDTAGLNTSEGDLGEFDPAGGAWASLGDFAELGRSVLRSSILPERLTREWLKPISHSSQKFSSVGQPWEIVRMDVPVGPGSKESRVVDLYTKNGGYGGYNAWLFLSPDHNIGIAALVASIGAPEAGAPTLFALSELALATWIPAAEAAAREAAAANLVGTFSSQDGLNSSISLQVVPDHQGLRITQLVHNGTDFLELLSLIWGRAGGSLQYMNLRDDGRLAFRAMWQTAKSQYPPNAVLRRECNFQWSDVDTIKYGNAGLDEFIISVDGDGKATAVEAPALRTLFSKRRM</sequence>
<dbReference type="PANTHER" id="PTHR22935:SF97">
    <property type="entry name" value="BETA-LACTAMASE-RELATED DOMAIN-CONTAINING PROTEIN"/>
    <property type="match status" value="1"/>
</dbReference>
<name>A0A0D2ELD9_9EURO</name>
<dbReference type="EMBL" id="KN847319">
    <property type="protein sequence ID" value="KIW56258.1"/>
    <property type="molecule type" value="Genomic_DNA"/>
</dbReference>
<dbReference type="GeneID" id="25326839"/>
<keyword evidence="1" id="KW-0732">Signal</keyword>
<dbReference type="SUPFAM" id="SSF56601">
    <property type="entry name" value="beta-lactamase/transpeptidase-like"/>
    <property type="match status" value="1"/>
</dbReference>
<dbReference type="AlphaFoldDB" id="A0A0D2ELD9"/>
<evidence type="ECO:0000259" key="2">
    <source>
        <dbReference type="Pfam" id="PF00144"/>
    </source>
</evidence>
<proteinExistence type="predicted"/>
<feature type="domain" description="Beta-lactamase-related" evidence="2">
    <location>
        <begin position="122"/>
        <end position="428"/>
    </location>
</feature>
<feature type="domain" description="Beta-lactamase-like ARB-00930-like C-terminal" evidence="3">
    <location>
        <begin position="458"/>
        <end position="596"/>
    </location>
</feature>
<dbReference type="RefSeq" id="XP_013316842.1">
    <property type="nucleotide sequence ID" value="XM_013461388.1"/>
</dbReference>
<dbReference type="InterPro" id="IPR051478">
    <property type="entry name" value="Beta-lactamase-like_AB/R"/>
</dbReference>
<dbReference type="InterPro" id="IPR012338">
    <property type="entry name" value="Beta-lactam/transpept-like"/>
</dbReference>
<feature type="signal peptide" evidence="1">
    <location>
        <begin position="1"/>
        <end position="36"/>
    </location>
</feature>
<organism evidence="4 5">
    <name type="scientific">Exophiala xenobiotica</name>
    <dbReference type="NCBI Taxonomy" id="348802"/>
    <lineage>
        <taxon>Eukaryota</taxon>
        <taxon>Fungi</taxon>
        <taxon>Dikarya</taxon>
        <taxon>Ascomycota</taxon>
        <taxon>Pezizomycotina</taxon>
        <taxon>Eurotiomycetes</taxon>
        <taxon>Chaetothyriomycetidae</taxon>
        <taxon>Chaetothyriales</taxon>
        <taxon>Herpotrichiellaceae</taxon>
        <taxon>Exophiala</taxon>
    </lineage>
</organism>
<dbReference type="Gene3D" id="3.40.710.10">
    <property type="entry name" value="DD-peptidase/beta-lactamase superfamily"/>
    <property type="match status" value="1"/>
</dbReference>
<dbReference type="InterPro" id="IPR001466">
    <property type="entry name" value="Beta-lactam-related"/>
</dbReference>
<gene>
    <name evidence="4" type="ORF">PV05_04931</name>
</gene>
<dbReference type="Proteomes" id="UP000054342">
    <property type="component" value="Unassembled WGS sequence"/>
</dbReference>
<dbReference type="Pfam" id="PF00144">
    <property type="entry name" value="Beta-lactamase"/>
    <property type="match status" value="1"/>
</dbReference>
<dbReference type="PANTHER" id="PTHR22935">
    <property type="entry name" value="PENICILLIN-BINDING PROTEIN"/>
    <property type="match status" value="1"/>
</dbReference>
<dbReference type="OrthoDB" id="10250282at2759"/>
<evidence type="ECO:0000313" key="5">
    <source>
        <dbReference type="Proteomes" id="UP000054342"/>
    </source>
</evidence>
<evidence type="ECO:0000313" key="4">
    <source>
        <dbReference type="EMBL" id="KIW56258.1"/>
    </source>
</evidence>